<evidence type="ECO:0008006" key="3">
    <source>
        <dbReference type="Google" id="ProtNLM"/>
    </source>
</evidence>
<organism evidence="1 2">
    <name type="scientific">Deinococcus ruber</name>
    <dbReference type="NCBI Taxonomy" id="1848197"/>
    <lineage>
        <taxon>Bacteria</taxon>
        <taxon>Thermotogati</taxon>
        <taxon>Deinococcota</taxon>
        <taxon>Deinococci</taxon>
        <taxon>Deinococcales</taxon>
        <taxon>Deinococcaceae</taxon>
        <taxon>Deinococcus</taxon>
    </lineage>
</organism>
<comment type="caution">
    <text evidence="1">The sequence shown here is derived from an EMBL/GenBank/DDBJ whole genome shotgun (WGS) entry which is preliminary data.</text>
</comment>
<dbReference type="EMBL" id="BMQL01000010">
    <property type="protein sequence ID" value="GGR09136.1"/>
    <property type="molecule type" value="Genomic_DNA"/>
</dbReference>
<accession>A0A918F7P9</accession>
<gene>
    <name evidence="1" type="ORF">GCM10008957_22500</name>
</gene>
<keyword evidence="2" id="KW-1185">Reference proteome</keyword>
<reference evidence="1" key="1">
    <citation type="journal article" date="2014" name="Int. J. Syst. Evol. Microbiol.">
        <title>Complete genome sequence of Corynebacterium casei LMG S-19264T (=DSM 44701T), isolated from a smear-ripened cheese.</title>
        <authorList>
            <consortium name="US DOE Joint Genome Institute (JGI-PGF)"/>
            <person name="Walter F."/>
            <person name="Albersmeier A."/>
            <person name="Kalinowski J."/>
            <person name="Ruckert C."/>
        </authorList>
    </citation>
    <scope>NUCLEOTIDE SEQUENCE</scope>
    <source>
        <strain evidence="1">JCM 31311</strain>
    </source>
</reference>
<dbReference type="Proteomes" id="UP000603865">
    <property type="component" value="Unassembled WGS sequence"/>
</dbReference>
<proteinExistence type="predicted"/>
<sequence>MHLVFGQLEGVAALIELLSDPRGRFNFEEGHTHPSPKMDASIEAVAMEALAALPLPELVLQGPARVTSLERVRRMPWTLRQENVLREVEAGTPLGELARDAEARQMLSRLARLGLLAARRSRTARLTVAVTKEVSGVVVIDDAIVRRWQGDLGRHISHIALRDPDNMVHKLRITSSTTAGTQVMLPPELLLRTSLRVGDAVLVQPAH</sequence>
<evidence type="ECO:0000313" key="1">
    <source>
        <dbReference type="EMBL" id="GGR09136.1"/>
    </source>
</evidence>
<dbReference type="AlphaFoldDB" id="A0A918F7P9"/>
<evidence type="ECO:0000313" key="2">
    <source>
        <dbReference type="Proteomes" id="UP000603865"/>
    </source>
</evidence>
<protein>
    <recommendedName>
        <fullName evidence="3">DUF4388 domain-containing protein</fullName>
    </recommendedName>
</protein>
<reference evidence="1" key="2">
    <citation type="submission" date="2020-09" db="EMBL/GenBank/DDBJ databases">
        <authorList>
            <person name="Sun Q."/>
            <person name="Ohkuma M."/>
        </authorList>
    </citation>
    <scope>NUCLEOTIDE SEQUENCE</scope>
    <source>
        <strain evidence="1">JCM 31311</strain>
    </source>
</reference>
<name>A0A918F7P9_9DEIO</name>